<keyword evidence="2" id="KW-1185">Reference proteome</keyword>
<dbReference type="AlphaFoldDB" id="A0AAN6JGX7"/>
<evidence type="ECO:0000313" key="2">
    <source>
        <dbReference type="Proteomes" id="UP001176521"/>
    </source>
</evidence>
<reference evidence="1" key="1">
    <citation type="journal article" date="2023" name="PhytoFront">
        <title>Draft Genome Resources of Seven Strains of Tilletia horrida, Causal Agent of Kernel Smut of Rice.</title>
        <authorList>
            <person name="Khanal S."/>
            <person name="Antony Babu S."/>
            <person name="Zhou X.G."/>
        </authorList>
    </citation>
    <scope>NUCLEOTIDE SEQUENCE</scope>
    <source>
        <strain evidence="1">TX3</strain>
    </source>
</reference>
<dbReference type="EMBL" id="JAPDMQ010000874">
    <property type="protein sequence ID" value="KAK0519956.1"/>
    <property type="molecule type" value="Genomic_DNA"/>
</dbReference>
<evidence type="ECO:0000313" key="1">
    <source>
        <dbReference type="EMBL" id="KAK0519956.1"/>
    </source>
</evidence>
<accession>A0AAN6JGX7</accession>
<gene>
    <name evidence="1" type="ORF">OC842_007269</name>
</gene>
<feature type="non-terminal residue" evidence="1">
    <location>
        <position position="63"/>
    </location>
</feature>
<comment type="caution">
    <text evidence="1">The sequence shown here is derived from an EMBL/GenBank/DDBJ whole genome shotgun (WGS) entry which is preliminary data.</text>
</comment>
<name>A0AAN6JGX7_9BASI</name>
<proteinExistence type="predicted"/>
<dbReference type="Proteomes" id="UP001176521">
    <property type="component" value="Unassembled WGS sequence"/>
</dbReference>
<sequence length="63" mass="6618">MAHPSRAAAAVAQRRHRARRTASAASVLTRPTILTLLLACIALLTFCAVVTPAHAQADAEKAK</sequence>
<protein>
    <submittedName>
        <fullName evidence="1">Uncharacterized protein</fullName>
    </submittedName>
</protein>
<organism evidence="1 2">
    <name type="scientific">Tilletia horrida</name>
    <dbReference type="NCBI Taxonomy" id="155126"/>
    <lineage>
        <taxon>Eukaryota</taxon>
        <taxon>Fungi</taxon>
        <taxon>Dikarya</taxon>
        <taxon>Basidiomycota</taxon>
        <taxon>Ustilaginomycotina</taxon>
        <taxon>Exobasidiomycetes</taxon>
        <taxon>Tilletiales</taxon>
        <taxon>Tilletiaceae</taxon>
        <taxon>Tilletia</taxon>
    </lineage>
</organism>